<evidence type="ECO:0008006" key="3">
    <source>
        <dbReference type="Google" id="ProtNLM"/>
    </source>
</evidence>
<dbReference type="PANTHER" id="PTHR47412:SF1">
    <property type="entry name" value="FI01434P-RELATED"/>
    <property type="match status" value="1"/>
</dbReference>
<gene>
    <name evidence="2" type="primary">101893099</name>
</gene>
<dbReference type="OrthoDB" id="9974378at2759"/>
<keyword evidence="1" id="KW-0472">Membrane</keyword>
<feature type="transmembrane region" description="Helical" evidence="1">
    <location>
        <begin position="21"/>
        <end position="41"/>
    </location>
</feature>
<dbReference type="VEuPathDB" id="VectorBase:MDOMA2_005347"/>
<dbReference type="PROSITE" id="PS51257">
    <property type="entry name" value="PROKAR_LIPOPROTEIN"/>
    <property type="match status" value="1"/>
</dbReference>
<dbReference type="STRING" id="7370.A0A1I8MGF0"/>
<proteinExistence type="predicted"/>
<name>A0A1I8MGF0_MUSDO</name>
<dbReference type="VEuPathDB" id="VectorBase:MDOA004620"/>
<keyword evidence="1" id="KW-0812">Transmembrane</keyword>
<reference evidence="2" key="1">
    <citation type="submission" date="2020-05" db="UniProtKB">
        <authorList>
            <consortium name="EnsemblMetazoa"/>
        </authorList>
    </citation>
    <scope>IDENTIFICATION</scope>
    <source>
        <strain evidence="2">Aabys</strain>
    </source>
</reference>
<accession>A0A1I8MGF0</accession>
<keyword evidence="1" id="KW-1133">Transmembrane helix</keyword>
<organism evidence="2">
    <name type="scientific">Musca domestica</name>
    <name type="common">House fly</name>
    <dbReference type="NCBI Taxonomy" id="7370"/>
    <lineage>
        <taxon>Eukaryota</taxon>
        <taxon>Metazoa</taxon>
        <taxon>Ecdysozoa</taxon>
        <taxon>Arthropoda</taxon>
        <taxon>Hexapoda</taxon>
        <taxon>Insecta</taxon>
        <taxon>Pterygota</taxon>
        <taxon>Neoptera</taxon>
        <taxon>Endopterygota</taxon>
        <taxon>Diptera</taxon>
        <taxon>Brachycera</taxon>
        <taxon>Muscomorpha</taxon>
        <taxon>Muscoidea</taxon>
        <taxon>Muscidae</taxon>
        <taxon>Musca</taxon>
    </lineage>
</organism>
<evidence type="ECO:0000313" key="2">
    <source>
        <dbReference type="EnsemblMetazoa" id="MDOA004620-PA"/>
    </source>
</evidence>
<dbReference type="RefSeq" id="XP_005188856.2">
    <property type="nucleotide sequence ID" value="XM_005188799.4"/>
</dbReference>
<dbReference type="eggNOG" id="KOG3765">
    <property type="taxonomic scope" value="Eukaryota"/>
</dbReference>
<protein>
    <recommendedName>
        <fullName evidence="3">Glycosyl transferase</fullName>
    </recommendedName>
</protein>
<sequence>MQNKMDVKILKRFTFLYRRNFEIFLLIFTMSIACILLTHHVRSAIKNVRYDRQLRGESITASMDKRQIRNDRLKSMLHCFDRPLQMEQLQYGHYWLLKNLIRGRRSIYMGCTESITYTTNGDYTFLDNIEMVVTRWMGPVSLALFAPGYDFNATMDSIQYARHCLPESGLIRDYVTFHIYFPNDHMPPERVPLTEEEALEWPYDCQLAEAPYENVDGAQMYKTKKNLTYPINVGRNIARKAANTHFIFACDIELYPSRGLIEQFLDMAYDNVTLVAPSREGKAMRVFVLPVFELKKDAAIPDSKKELVPMLRAKKAIPFHYYVCKSCHVVPQQEHWVNATFSDKLSIFTVGKRHKKYVYWEPFYISDNHEPLFDERVTWEGQSNKRIQNYAMCLLDYEYHILHPAFLVHSPGIKKYNPKSERQQYVGPMNKFIQKKIKPEYAVLYGTNKECRV</sequence>
<dbReference type="EnsemblMetazoa" id="MDOA004620-RA">
    <property type="protein sequence ID" value="MDOA004620-PA"/>
    <property type="gene ID" value="MDOA004620"/>
</dbReference>
<dbReference type="Pfam" id="PF13896">
    <property type="entry name" value="Glyco_transf_49"/>
    <property type="match status" value="1"/>
</dbReference>
<dbReference type="PANTHER" id="PTHR47412">
    <property type="entry name" value="FI01434P-RELATED"/>
    <property type="match status" value="1"/>
</dbReference>
<evidence type="ECO:0000256" key="1">
    <source>
        <dbReference type="SAM" id="Phobius"/>
    </source>
</evidence>
<dbReference type="AlphaFoldDB" id="A0A1I8MGF0"/>
<dbReference type="KEGG" id="mde:101893099"/>